<dbReference type="Pfam" id="PF22116">
    <property type="entry name" value="DUF6944"/>
    <property type="match status" value="1"/>
</dbReference>
<evidence type="ECO:0000313" key="2">
    <source>
        <dbReference type="Proteomes" id="UP001203004"/>
    </source>
</evidence>
<organism evidence="1 2">
    <name type="scientific">Sporolactobacillus mangiferae</name>
    <dbReference type="NCBI Taxonomy" id="2940498"/>
    <lineage>
        <taxon>Bacteria</taxon>
        <taxon>Bacillati</taxon>
        <taxon>Bacillota</taxon>
        <taxon>Bacilli</taxon>
        <taxon>Bacillales</taxon>
        <taxon>Sporolactobacillaceae</taxon>
        <taxon>Sporolactobacillus</taxon>
    </lineage>
</organism>
<protein>
    <submittedName>
        <fullName evidence="1">Uncharacterized protein</fullName>
    </submittedName>
</protein>
<keyword evidence="2" id="KW-1185">Reference proteome</keyword>
<sequence length="181" mass="19783">MNREEMSDNIALASITVGKILNAIGQTPLEHLDRETQDDLVFAGSLIQVAAGSLLIDLFSEDSVARLGLALNFIGYGTFAIQFINDEDDDRKLLVQTMSANLKEVLGNMVLVSDPKAWRRMYVIIGRIMVCLGNFLEAQGRKRLLDAGGDYTLSDPMVTAGTWTEACGMLIILLGNLVETT</sequence>
<comment type="caution">
    <text evidence="1">The sequence shown here is derived from an EMBL/GenBank/DDBJ whole genome shotgun (WGS) entry which is preliminary data.</text>
</comment>
<dbReference type="InterPro" id="IPR054224">
    <property type="entry name" value="DUF6944"/>
</dbReference>
<evidence type="ECO:0000313" key="1">
    <source>
        <dbReference type="EMBL" id="MCL1631814.1"/>
    </source>
</evidence>
<gene>
    <name evidence="1" type="ORF">M3N64_07605</name>
</gene>
<proteinExistence type="predicted"/>
<dbReference type="Proteomes" id="UP001203004">
    <property type="component" value="Unassembled WGS sequence"/>
</dbReference>
<accession>A0ABT0MAA9</accession>
<dbReference type="RefSeq" id="WP_249100531.1">
    <property type="nucleotide sequence ID" value="NZ_JAMAST010000006.1"/>
</dbReference>
<name>A0ABT0MAA9_9BACL</name>
<reference evidence="1 2" key="1">
    <citation type="submission" date="2022-05" db="EMBL/GenBank/DDBJ databases">
        <title>Sporolactobacillus sp nov CPB3-1, isolated from tree bark (Mangifera indica L.).</title>
        <authorList>
            <person name="Phuengjayaem S."/>
            <person name="Tanasupawat S."/>
        </authorList>
    </citation>
    <scope>NUCLEOTIDE SEQUENCE [LARGE SCALE GENOMIC DNA]</scope>
    <source>
        <strain evidence="1 2">CPB3-1</strain>
    </source>
</reference>
<dbReference type="EMBL" id="JAMAST010000006">
    <property type="protein sequence ID" value="MCL1631814.1"/>
    <property type="molecule type" value="Genomic_DNA"/>
</dbReference>